<evidence type="ECO:0000313" key="3">
    <source>
        <dbReference type="Proteomes" id="UP001501676"/>
    </source>
</evidence>
<feature type="compositionally biased region" description="Basic and acidic residues" evidence="1">
    <location>
        <begin position="25"/>
        <end position="48"/>
    </location>
</feature>
<evidence type="ECO:0000256" key="1">
    <source>
        <dbReference type="SAM" id="MobiDB-lite"/>
    </source>
</evidence>
<keyword evidence="3" id="KW-1185">Reference proteome</keyword>
<name>A0ABP6T385_9ACTN</name>
<gene>
    <name evidence="2" type="ORF">GCM10020369_45740</name>
</gene>
<sequence length="94" mass="9890">MSETPQDPAVHERSGPDVAAAIGAAEHDSALHETHTHPERTKSGEAHVEQSYGDPAMTDAEAESDEEPSRSAASAQSVRGARVSDQVAGRTTRD</sequence>
<dbReference type="Proteomes" id="UP001501676">
    <property type="component" value="Unassembled WGS sequence"/>
</dbReference>
<reference evidence="3" key="1">
    <citation type="journal article" date="2019" name="Int. J. Syst. Evol. Microbiol.">
        <title>The Global Catalogue of Microorganisms (GCM) 10K type strain sequencing project: providing services to taxonomists for standard genome sequencing and annotation.</title>
        <authorList>
            <consortium name="The Broad Institute Genomics Platform"/>
            <consortium name="The Broad Institute Genome Sequencing Center for Infectious Disease"/>
            <person name="Wu L."/>
            <person name="Ma J."/>
        </authorList>
    </citation>
    <scope>NUCLEOTIDE SEQUENCE [LARGE SCALE GENOMIC DNA]</scope>
    <source>
        <strain evidence="3">JCM 9458</strain>
    </source>
</reference>
<organism evidence="2 3">
    <name type="scientific">Cryptosporangium minutisporangium</name>
    <dbReference type="NCBI Taxonomy" id="113569"/>
    <lineage>
        <taxon>Bacteria</taxon>
        <taxon>Bacillati</taxon>
        <taxon>Actinomycetota</taxon>
        <taxon>Actinomycetes</taxon>
        <taxon>Cryptosporangiales</taxon>
        <taxon>Cryptosporangiaceae</taxon>
        <taxon>Cryptosporangium</taxon>
    </lineage>
</organism>
<evidence type="ECO:0000313" key="2">
    <source>
        <dbReference type="EMBL" id="GAA3390715.1"/>
    </source>
</evidence>
<dbReference type="RefSeq" id="WP_345730223.1">
    <property type="nucleotide sequence ID" value="NZ_BAAAYN010000029.1"/>
</dbReference>
<protein>
    <submittedName>
        <fullName evidence="2">Uncharacterized protein</fullName>
    </submittedName>
</protein>
<feature type="region of interest" description="Disordered" evidence="1">
    <location>
        <begin position="1"/>
        <end position="94"/>
    </location>
</feature>
<proteinExistence type="predicted"/>
<dbReference type="EMBL" id="BAAAYN010000029">
    <property type="protein sequence ID" value="GAA3390715.1"/>
    <property type="molecule type" value="Genomic_DNA"/>
</dbReference>
<comment type="caution">
    <text evidence="2">The sequence shown here is derived from an EMBL/GenBank/DDBJ whole genome shotgun (WGS) entry which is preliminary data.</text>
</comment>
<accession>A0ABP6T385</accession>